<evidence type="ECO:0000259" key="11">
    <source>
        <dbReference type="PROSITE" id="PS50109"/>
    </source>
</evidence>
<dbReference type="SUPFAM" id="SSF55874">
    <property type="entry name" value="ATPase domain of HSP90 chaperone/DNA topoisomerase II/histidine kinase"/>
    <property type="match status" value="1"/>
</dbReference>
<keyword evidence="13" id="KW-1185">Reference proteome</keyword>
<dbReference type="EMBL" id="JMIB01000003">
    <property type="protein sequence ID" value="KDM93325.1"/>
    <property type="molecule type" value="Genomic_DNA"/>
</dbReference>
<keyword evidence="4" id="KW-0597">Phosphoprotein</keyword>
<dbReference type="Gene3D" id="1.10.287.130">
    <property type="match status" value="1"/>
</dbReference>
<dbReference type="InterPro" id="IPR004358">
    <property type="entry name" value="Sig_transdc_His_kin-like_C"/>
</dbReference>
<dbReference type="GO" id="GO:0000155">
    <property type="term" value="F:phosphorelay sensor kinase activity"/>
    <property type="evidence" value="ECO:0007669"/>
    <property type="project" value="InterPro"/>
</dbReference>
<protein>
    <recommendedName>
        <fullName evidence="3">histidine kinase</fullName>
        <ecNumber evidence="3">2.7.13.3</ecNumber>
    </recommendedName>
</protein>
<evidence type="ECO:0000256" key="1">
    <source>
        <dbReference type="ARBA" id="ARBA00000085"/>
    </source>
</evidence>
<keyword evidence="8 10" id="KW-1133">Transmembrane helix</keyword>
<evidence type="ECO:0000256" key="6">
    <source>
        <dbReference type="ARBA" id="ARBA00022692"/>
    </source>
</evidence>
<dbReference type="FunFam" id="3.30.565.10:FF:000006">
    <property type="entry name" value="Sensor histidine kinase WalK"/>
    <property type="match status" value="1"/>
</dbReference>
<dbReference type="InterPro" id="IPR003661">
    <property type="entry name" value="HisK_dim/P_dom"/>
</dbReference>
<dbReference type="PROSITE" id="PS50109">
    <property type="entry name" value="HIS_KIN"/>
    <property type="match status" value="1"/>
</dbReference>
<sequence length="473" mass="52490">MSSDMNAEQATRSAQRALFHRFLLTLLICFLFLMTVMVFILTYLLDYQERKLLSSLGQEYQRILTFESDSKLEHVVINNPNRLIENAISVARVDSTGQLEWLSGAELPSFPEVVSEYQPALRHWYHLFSHAPYLSLKLDGKPSQYWLIMDGTPRRTHLFVQGAALCAALAVMVALIALIVWRLLSRTLSPLHSLAKGVDQVRGWSLDVMLATDLPALESSGPLGQLSQSVQQVLNRLRETVKGMDQTVDAIAHDVRTPLSRVILTTEAALSEDTAKYQPEQIEASLRSALSDCAESAQQANQMLTTLMRIHDEQVGRHALETQPIELAQLLSEVAAWYEEVAEDTGIRLNTDGLEAVTCVSDAKRLTQIVVNLVDNSVKYSLPGGEVSLACGEAVDHLWFSVSDRGIGIEPAHQALIFRRLYRVEGSRHRPGYGLGLAMVSAMVNTLQGSIDLNSVLGEGSRFTVRLPKTLDL</sequence>
<evidence type="ECO:0000256" key="8">
    <source>
        <dbReference type="ARBA" id="ARBA00022989"/>
    </source>
</evidence>
<dbReference type="PRINTS" id="PR00344">
    <property type="entry name" value="BCTRLSENSOR"/>
</dbReference>
<reference evidence="12 13" key="1">
    <citation type="submission" date="2014-04" db="EMBL/GenBank/DDBJ databases">
        <title>Draft genome sequence of Photobacterium halotolerans S2753: a solonamide, ngercheumicin and holomycin producer.</title>
        <authorList>
            <person name="Machado H.R."/>
            <person name="Gram L."/>
        </authorList>
    </citation>
    <scope>NUCLEOTIDE SEQUENCE [LARGE SCALE GENOMIC DNA]</scope>
    <source>
        <strain evidence="12 13">S2753</strain>
    </source>
</reference>
<dbReference type="CDD" id="cd00082">
    <property type="entry name" value="HisKA"/>
    <property type="match status" value="1"/>
</dbReference>
<evidence type="ECO:0000256" key="7">
    <source>
        <dbReference type="ARBA" id="ARBA00022777"/>
    </source>
</evidence>
<dbReference type="InterPro" id="IPR003594">
    <property type="entry name" value="HATPase_dom"/>
</dbReference>
<dbReference type="SUPFAM" id="SSF47384">
    <property type="entry name" value="Homodimeric domain of signal transducing histidine kinase"/>
    <property type="match status" value="1"/>
</dbReference>
<evidence type="ECO:0000256" key="10">
    <source>
        <dbReference type="SAM" id="Phobius"/>
    </source>
</evidence>
<evidence type="ECO:0000313" key="12">
    <source>
        <dbReference type="EMBL" id="KDM93325.1"/>
    </source>
</evidence>
<keyword evidence="5" id="KW-0808">Transferase</keyword>
<dbReference type="InterPro" id="IPR036890">
    <property type="entry name" value="HATPase_C_sf"/>
</dbReference>
<dbReference type="InterPro" id="IPR036097">
    <property type="entry name" value="HisK_dim/P_sf"/>
</dbReference>
<feature type="transmembrane region" description="Helical" evidence="10">
    <location>
        <begin position="158"/>
        <end position="184"/>
    </location>
</feature>
<dbReference type="SMART" id="SM00387">
    <property type="entry name" value="HATPase_c"/>
    <property type="match status" value="1"/>
</dbReference>
<keyword evidence="7" id="KW-0418">Kinase</keyword>
<dbReference type="PANTHER" id="PTHR45436:SF5">
    <property type="entry name" value="SENSOR HISTIDINE KINASE TRCS"/>
    <property type="match status" value="1"/>
</dbReference>
<dbReference type="RefSeq" id="WP_036748082.1">
    <property type="nucleotide sequence ID" value="NZ_JAGSGC010000011.1"/>
</dbReference>
<comment type="caution">
    <text evidence="12">The sequence shown here is derived from an EMBL/GenBank/DDBJ whole genome shotgun (WGS) entry which is preliminary data.</text>
</comment>
<organism evidence="12 13">
    <name type="scientific">Photobacterium galatheae</name>
    <dbReference type="NCBI Taxonomy" id="1654360"/>
    <lineage>
        <taxon>Bacteria</taxon>
        <taxon>Pseudomonadati</taxon>
        <taxon>Pseudomonadota</taxon>
        <taxon>Gammaproteobacteria</taxon>
        <taxon>Vibrionales</taxon>
        <taxon>Vibrionaceae</taxon>
        <taxon>Photobacterium</taxon>
    </lineage>
</organism>
<gene>
    <name evidence="12" type="ORF">EA58_01560</name>
</gene>
<dbReference type="Gene3D" id="3.30.565.10">
    <property type="entry name" value="Histidine kinase-like ATPase, C-terminal domain"/>
    <property type="match status" value="1"/>
</dbReference>
<dbReference type="EC" id="2.7.13.3" evidence="3"/>
<keyword evidence="9 10" id="KW-0472">Membrane</keyword>
<evidence type="ECO:0000313" key="13">
    <source>
        <dbReference type="Proteomes" id="UP000027192"/>
    </source>
</evidence>
<dbReference type="Pfam" id="PF02518">
    <property type="entry name" value="HATPase_c"/>
    <property type="match status" value="1"/>
</dbReference>
<evidence type="ECO:0000256" key="3">
    <source>
        <dbReference type="ARBA" id="ARBA00012438"/>
    </source>
</evidence>
<dbReference type="STRING" id="1654360.EA58_01560"/>
<dbReference type="PANTHER" id="PTHR45436">
    <property type="entry name" value="SENSOR HISTIDINE KINASE YKOH"/>
    <property type="match status" value="1"/>
</dbReference>
<evidence type="ECO:0000256" key="5">
    <source>
        <dbReference type="ARBA" id="ARBA00022679"/>
    </source>
</evidence>
<dbReference type="AlphaFoldDB" id="A0A066RSA0"/>
<dbReference type="InterPro" id="IPR050428">
    <property type="entry name" value="TCS_sensor_his_kinase"/>
</dbReference>
<keyword evidence="6 10" id="KW-0812">Transmembrane</keyword>
<comment type="catalytic activity">
    <reaction evidence="1">
        <text>ATP + protein L-histidine = ADP + protein N-phospho-L-histidine.</text>
        <dbReference type="EC" id="2.7.13.3"/>
    </reaction>
</comment>
<dbReference type="InterPro" id="IPR005467">
    <property type="entry name" value="His_kinase_dom"/>
</dbReference>
<evidence type="ECO:0000256" key="9">
    <source>
        <dbReference type="ARBA" id="ARBA00023136"/>
    </source>
</evidence>
<accession>A0A066RSA0</accession>
<proteinExistence type="predicted"/>
<dbReference type="GO" id="GO:0005886">
    <property type="term" value="C:plasma membrane"/>
    <property type="evidence" value="ECO:0007669"/>
    <property type="project" value="UniProtKB-ARBA"/>
</dbReference>
<comment type="subcellular location">
    <subcellularLocation>
        <location evidence="2">Membrane</location>
    </subcellularLocation>
</comment>
<evidence type="ECO:0000256" key="2">
    <source>
        <dbReference type="ARBA" id="ARBA00004370"/>
    </source>
</evidence>
<dbReference type="SMART" id="SM00388">
    <property type="entry name" value="HisKA"/>
    <property type="match status" value="1"/>
</dbReference>
<evidence type="ECO:0000256" key="4">
    <source>
        <dbReference type="ARBA" id="ARBA00022553"/>
    </source>
</evidence>
<name>A0A066RSA0_9GAMM</name>
<feature type="transmembrane region" description="Helical" evidence="10">
    <location>
        <begin position="22"/>
        <end position="45"/>
    </location>
</feature>
<feature type="domain" description="Histidine kinase" evidence="11">
    <location>
        <begin position="250"/>
        <end position="471"/>
    </location>
</feature>
<dbReference type="Proteomes" id="UP000027192">
    <property type="component" value="Unassembled WGS sequence"/>
</dbReference>